<reference evidence="2" key="1">
    <citation type="submission" date="2025-08" db="UniProtKB">
        <authorList>
            <consortium name="Ensembl"/>
        </authorList>
    </citation>
    <scope>IDENTIFICATION</scope>
</reference>
<dbReference type="AlphaFoldDB" id="A0A8D0CW54"/>
<accession>A0A8D0CW54</accession>
<dbReference type="SMART" id="SM00114">
    <property type="entry name" value="CARD"/>
    <property type="match status" value="1"/>
</dbReference>
<dbReference type="Pfam" id="PF00619">
    <property type="entry name" value="CARD"/>
    <property type="match status" value="1"/>
</dbReference>
<dbReference type="SUPFAM" id="SSF47986">
    <property type="entry name" value="DEATH domain"/>
    <property type="match status" value="1"/>
</dbReference>
<feature type="domain" description="CARD" evidence="1">
    <location>
        <begin position="10"/>
        <end position="81"/>
    </location>
</feature>
<dbReference type="PROSITE" id="PS50209">
    <property type="entry name" value="CARD"/>
    <property type="match status" value="1"/>
</dbReference>
<evidence type="ECO:0000313" key="2">
    <source>
        <dbReference type="Ensembl" id="ENSSLUP00000020072.1"/>
    </source>
</evidence>
<dbReference type="Ensembl" id="ENSSLUT00000020716.1">
    <property type="protein sequence ID" value="ENSSLUP00000020072.1"/>
    <property type="gene ID" value="ENSSLUG00000009295.1"/>
</dbReference>
<evidence type="ECO:0000259" key="1">
    <source>
        <dbReference type="PROSITE" id="PS50209"/>
    </source>
</evidence>
<dbReference type="InterPro" id="IPR011029">
    <property type="entry name" value="DEATH-like_dom_sf"/>
</dbReference>
<organism evidence="2 3">
    <name type="scientific">Sander lucioperca</name>
    <name type="common">Pike-perch</name>
    <name type="synonym">Perca lucioperca</name>
    <dbReference type="NCBI Taxonomy" id="283035"/>
    <lineage>
        <taxon>Eukaryota</taxon>
        <taxon>Metazoa</taxon>
        <taxon>Chordata</taxon>
        <taxon>Craniata</taxon>
        <taxon>Vertebrata</taxon>
        <taxon>Euteleostomi</taxon>
        <taxon>Actinopterygii</taxon>
        <taxon>Neopterygii</taxon>
        <taxon>Teleostei</taxon>
        <taxon>Neoteleostei</taxon>
        <taxon>Acanthomorphata</taxon>
        <taxon>Eupercaria</taxon>
        <taxon>Perciformes</taxon>
        <taxon>Percoidei</taxon>
        <taxon>Percidae</taxon>
        <taxon>Luciopercinae</taxon>
        <taxon>Sander</taxon>
    </lineage>
</organism>
<reference evidence="2" key="2">
    <citation type="submission" date="2025-09" db="UniProtKB">
        <authorList>
            <consortium name="Ensembl"/>
        </authorList>
    </citation>
    <scope>IDENTIFICATION</scope>
</reference>
<proteinExistence type="predicted"/>
<protein>
    <recommendedName>
        <fullName evidence="1">CARD domain-containing protein</fullName>
    </recommendedName>
</protein>
<dbReference type="GO" id="GO:0042981">
    <property type="term" value="P:regulation of apoptotic process"/>
    <property type="evidence" value="ECO:0007669"/>
    <property type="project" value="InterPro"/>
</dbReference>
<name>A0A8D0CW54_SANLU</name>
<evidence type="ECO:0000313" key="3">
    <source>
        <dbReference type="Proteomes" id="UP000694568"/>
    </source>
</evidence>
<dbReference type="Proteomes" id="UP000694568">
    <property type="component" value="Unplaced"/>
</dbReference>
<keyword evidence="3" id="KW-1185">Reference proteome</keyword>
<dbReference type="Gene3D" id="1.10.533.10">
    <property type="entry name" value="Death Domain, Fas"/>
    <property type="match status" value="1"/>
</dbReference>
<dbReference type="GeneTree" id="ENSGT01000000214731"/>
<dbReference type="InterPro" id="IPR001315">
    <property type="entry name" value="CARD"/>
</dbReference>
<sequence length="94" mass="10676">IEAIPAEKKLFKVRKGFVEGVSDANLNQLLDKLLHVGVINDEEMQSVNTKTRADKARDLIDTVRRKGNKASLLLMDTLHNTFKGPTLQNKYYCF</sequence>